<dbReference type="AlphaFoldDB" id="A0AAJ1TP25"/>
<dbReference type="Proteomes" id="UP001223420">
    <property type="component" value="Unassembled WGS sequence"/>
</dbReference>
<dbReference type="RefSeq" id="WP_230366589.1">
    <property type="nucleotide sequence ID" value="NZ_JAJALK010000006.1"/>
</dbReference>
<gene>
    <name evidence="1" type="ORF">QO001_000849</name>
</gene>
<evidence type="ECO:0000313" key="2">
    <source>
        <dbReference type="Proteomes" id="UP001223420"/>
    </source>
</evidence>
<accession>A0AAJ1TP25</accession>
<protein>
    <submittedName>
        <fullName evidence="1">Uncharacterized protein</fullName>
    </submittedName>
</protein>
<organism evidence="1 2">
    <name type="scientific">Methylobacterium brachiatum</name>
    <dbReference type="NCBI Taxonomy" id="269660"/>
    <lineage>
        <taxon>Bacteria</taxon>
        <taxon>Pseudomonadati</taxon>
        <taxon>Pseudomonadota</taxon>
        <taxon>Alphaproteobacteria</taxon>
        <taxon>Hyphomicrobiales</taxon>
        <taxon>Methylobacteriaceae</taxon>
        <taxon>Methylobacterium</taxon>
    </lineage>
</organism>
<comment type="caution">
    <text evidence="1">The sequence shown here is derived from an EMBL/GenBank/DDBJ whole genome shotgun (WGS) entry which is preliminary data.</text>
</comment>
<dbReference type="EMBL" id="JAUSWL010000001">
    <property type="protein sequence ID" value="MDQ0541941.1"/>
    <property type="molecule type" value="Genomic_DNA"/>
</dbReference>
<sequence length="336" mass="35007">MPQSQARLAPAQYAFATAQKQIAFAGVPGFTIDGLVLVVNAASGKVIFDPQDSSGALGGTASGSTVTLAYDTTPMSAADRLVVIYNSLERDDQLFTFSPTTTGPLAAMAVKGFMSAMVDIRSSTGCSSNLEGTVDNTQWKAIKGQLPNLDSNTGDTNFNEGKPFNMRQCDVTPYRLIRFNVTSIAAGSPAINILLKTVPAPPRLFIANGGSLVANFDSGGSVGYVRQTSLYTETFRGALTADQVVTGAARQANGQPNPYYSRFGATVVSDQSGSLQIQASTDGTNWITVATQAVVGGTPFDLEVKVRAALYRAVFTNGGTATGANAFSLLSAFCGA</sequence>
<reference evidence="1" key="1">
    <citation type="submission" date="2023-07" db="EMBL/GenBank/DDBJ databases">
        <title>Genomic Encyclopedia of Type Strains, Phase IV (KMG-IV): sequencing the most valuable type-strain genomes for metagenomic binning, comparative biology and taxonomic classification.</title>
        <authorList>
            <person name="Goeker M."/>
        </authorList>
    </citation>
    <scope>NUCLEOTIDE SEQUENCE</scope>
    <source>
        <strain evidence="1">DSM 19569</strain>
    </source>
</reference>
<proteinExistence type="predicted"/>
<evidence type="ECO:0000313" key="1">
    <source>
        <dbReference type="EMBL" id="MDQ0541941.1"/>
    </source>
</evidence>
<name>A0AAJ1TP25_9HYPH</name>